<evidence type="ECO:0000313" key="2">
    <source>
        <dbReference type="EMBL" id="SNQ47946.1"/>
    </source>
</evidence>
<dbReference type="Proteomes" id="UP000234331">
    <property type="component" value="Unassembled WGS sequence"/>
</dbReference>
<dbReference type="PANTHER" id="PTHR36222">
    <property type="entry name" value="SERINE PROTEASE INHIBITOR RV3364C"/>
    <property type="match status" value="1"/>
</dbReference>
<dbReference type="RefSeq" id="WP_101831713.1">
    <property type="nucleotide sequence ID" value="NZ_FZMO01000124.1"/>
</dbReference>
<dbReference type="OrthoDB" id="5187023at2"/>
<organism evidence="2 3">
    <name type="scientific">Frankia canadensis</name>
    <dbReference type="NCBI Taxonomy" id="1836972"/>
    <lineage>
        <taxon>Bacteria</taxon>
        <taxon>Bacillati</taxon>
        <taxon>Actinomycetota</taxon>
        <taxon>Actinomycetes</taxon>
        <taxon>Frankiales</taxon>
        <taxon>Frankiaceae</taxon>
        <taxon>Frankia</taxon>
    </lineage>
</organism>
<dbReference type="Gene3D" id="3.30.450.30">
    <property type="entry name" value="Dynein light chain 2a, cytoplasmic"/>
    <property type="match status" value="1"/>
</dbReference>
<gene>
    <name evidence="2" type="ORF">FRACA_210031</name>
</gene>
<protein>
    <recommendedName>
        <fullName evidence="1">Roadblock/LAMTOR2 domain-containing protein</fullName>
    </recommendedName>
</protein>
<name>A0A2I2KQN6_9ACTN</name>
<dbReference type="PANTHER" id="PTHR36222:SF1">
    <property type="entry name" value="SERINE PROTEASE INHIBITOR RV3364C"/>
    <property type="match status" value="1"/>
</dbReference>
<dbReference type="InterPro" id="IPR053141">
    <property type="entry name" value="Mycobact_SerProt_Inhib_Rv3364c"/>
</dbReference>
<evidence type="ECO:0000313" key="3">
    <source>
        <dbReference type="Proteomes" id="UP000234331"/>
    </source>
</evidence>
<dbReference type="EMBL" id="FZMO01000124">
    <property type="protein sequence ID" value="SNQ47946.1"/>
    <property type="molecule type" value="Genomic_DNA"/>
</dbReference>
<proteinExistence type="predicted"/>
<keyword evidence="3" id="KW-1185">Reference proteome</keyword>
<evidence type="ECO:0000259" key="1">
    <source>
        <dbReference type="SMART" id="SM00960"/>
    </source>
</evidence>
<dbReference type="SMART" id="SM00960">
    <property type="entry name" value="Robl_LC7"/>
    <property type="match status" value="1"/>
</dbReference>
<accession>A0A2I2KQN6</accession>
<dbReference type="InterPro" id="IPR004942">
    <property type="entry name" value="Roadblock/LAMTOR2_dom"/>
</dbReference>
<dbReference type="SUPFAM" id="SSF103196">
    <property type="entry name" value="Roadblock/LC7 domain"/>
    <property type="match status" value="1"/>
</dbReference>
<dbReference type="Pfam" id="PF03259">
    <property type="entry name" value="Robl_LC7"/>
    <property type="match status" value="1"/>
</dbReference>
<reference evidence="2 3" key="1">
    <citation type="submission" date="2017-06" db="EMBL/GenBank/DDBJ databases">
        <authorList>
            <person name="Kim H.J."/>
            <person name="Triplett B.A."/>
        </authorList>
    </citation>
    <scope>NUCLEOTIDE SEQUENCE [LARGE SCALE GENOMIC DNA]</scope>
    <source>
        <strain evidence="2">FRACA_ARgP5</strain>
    </source>
</reference>
<dbReference type="AlphaFoldDB" id="A0A2I2KQN6"/>
<feature type="domain" description="Roadblock/LAMTOR2" evidence="1">
    <location>
        <begin position="12"/>
        <end position="102"/>
    </location>
</feature>
<sequence>MTPVSSDAQNLNWLINNFVDRVPGVAHTVVVSADGLLLAVSDGFPRDRADQLAAVASGLVSLTQGAARVFEAGGVTQTVVEMEHGFLFIMAISDGASMAVLAAPSCDIGLVGYEMALLVSRAKDVLTPALRAELQGTLPR</sequence>